<feature type="non-terminal residue" evidence="2">
    <location>
        <position position="179"/>
    </location>
</feature>
<sequence length="179" mass="20293">IQRRISDLHVGSVSDEVVEAIGPDEKHCCAGCVSRHTIHHLPQSHHPLPPHHHHHQQHIHHHHPHHHHHHHHHGRQQHMNLHHDGIESDSSMEGQSELSYEEDEEEENPRMRAVVQSVMPRNVQQKPGNIDDGGESSEDEGGADVVVNKEGIPLRRSVRGRVGRRSEGLVREDVSGIEV</sequence>
<protein>
    <submittedName>
        <fullName evidence="2">Uncharacterized protein</fullName>
    </submittedName>
</protein>
<feature type="non-terminal residue" evidence="2">
    <location>
        <position position="1"/>
    </location>
</feature>
<reference evidence="2" key="1">
    <citation type="submission" date="2014-12" db="EMBL/GenBank/DDBJ databases">
        <title>Insight into the proteome of Arion vulgaris.</title>
        <authorList>
            <person name="Aradska J."/>
            <person name="Bulat T."/>
            <person name="Smidak R."/>
            <person name="Sarate P."/>
            <person name="Gangsoo J."/>
            <person name="Sialana F."/>
            <person name="Bilban M."/>
            <person name="Lubec G."/>
        </authorList>
    </citation>
    <scope>NUCLEOTIDE SEQUENCE</scope>
    <source>
        <tissue evidence="2">Skin</tissue>
    </source>
</reference>
<evidence type="ECO:0000256" key="1">
    <source>
        <dbReference type="SAM" id="MobiDB-lite"/>
    </source>
</evidence>
<accession>A0A0B7C0C6</accession>
<feature type="compositionally biased region" description="Basic residues" evidence="1">
    <location>
        <begin position="40"/>
        <end position="76"/>
    </location>
</feature>
<evidence type="ECO:0000313" key="2">
    <source>
        <dbReference type="EMBL" id="CEK98668.1"/>
    </source>
</evidence>
<dbReference type="EMBL" id="HACG01051797">
    <property type="protein sequence ID" value="CEK98668.1"/>
    <property type="molecule type" value="Transcribed_RNA"/>
</dbReference>
<organism evidence="2">
    <name type="scientific">Arion vulgaris</name>
    <dbReference type="NCBI Taxonomy" id="1028688"/>
    <lineage>
        <taxon>Eukaryota</taxon>
        <taxon>Metazoa</taxon>
        <taxon>Spiralia</taxon>
        <taxon>Lophotrochozoa</taxon>
        <taxon>Mollusca</taxon>
        <taxon>Gastropoda</taxon>
        <taxon>Heterobranchia</taxon>
        <taxon>Euthyneura</taxon>
        <taxon>Panpulmonata</taxon>
        <taxon>Eupulmonata</taxon>
        <taxon>Stylommatophora</taxon>
        <taxon>Helicina</taxon>
        <taxon>Arionoidea</taxon>
        <taxon>Arionidae</taxon>
        <taxon>Arion</taxon>
    </lineage>
</organism>
<proteinExistence type="predicted"/>
<feature type="compositionally biased region" description="Acidic residues" evidence="1">
    <location>
        <begin position="132"/>
        <end position="142"/>
    </location>
</feature>
<gene>
    <name evidence="2" type="primary">ORF219293</name>
</gene>
<name>A0A0B7C0C6_9EUPU</name>
<feature type="region of interest" description="Disordered" evidence="1">
    <location>
        <begin position="40"/>
        <end position="148"/>
    </location>
</feature>
<dbReference type="AlphaFoldDB" id="A0A0B7C0C6"/>